<dbReference type="InterPro" id="IPR036575">
    <property type="entry name" value="TFIIS_cen_dom_sf"/>
</dbReference>
<name>A0A7S0RC41_9CHLO</name>
<dbReference type="PANTHER" id="PTHR11477:SF0">
    <property type="entry name" value="IP08861P-RELATED"/>
    <property type="match status" value="1"/>
</dbReference>
<sequence>MSRKPTKRQRLEPEESLSQEKSIAGTSNSPQEPVTAAAGVVVDAVSHSGGDEPCSPQPALDVDVQTRSKVITLLGQSLQDPTPLFDTAYAVEATLFERWGNETSKDYRSHARSLSFNLKANEALRTQVINNEISAKCLCELSQEALATVKIKEERDAMERAGLRRALVTDGNATQAIATSQYKCGVCGGQKCTYVTLGGARDIGKSETWGSKDKASTMKLSCEGCGHEWKVDM</sequence>
<dbReference type="EMBL" id="HBFA01023098">
    <property type="protein sequence ID" value="CAD8673347.1"/>
    <property type="molecule type" value="Transcribed_RNA"/>
</dbReference>
<dbReference type="PANTHER" id="PTHR11477">
    <property type="entry name" value="TRANSCRIPTION FACTOR S-II ZINC FINGER DOMAIN-CONTAINING PROTEIN"/>
    <property type="match status" value="1"/>
</dbReference>
<evidence type="ECO:0000256" key="3">
    <source>
        <dbReference type="ARBA" id="ARBA00022833"/>
    </source>
</evidence>
<gene>
    <name evidence="7" type="ORF">POBO1169_LOCUS11736</name>
</gene>
<organism evidence="7">
    <name type="scientific">Pyramimonas obovata</name>
    <dbReference type="NCBI Taxonomy" id="1411642"/>
    <lineage>
        <taxon>Eukaryota</taxon>
        <taxon>Viridiplantae</taxon>
        <taxon>Chlorophyta</taxon>
        <taxon>Pyramimonadophyceae</taxon>
        <taxon>Pyramimonadales</taxon>
        <taxon>Pyramimonadaceae</taxon>
        <taxon>Pyramimonas</taxon>
        <taxon>Pyramimonas incertae sedis</taxon>
    </lineage>
</organism>
<evidence type="ECO:0000313" key="7">
    <source>
        <dbReference type="EMBL" id="CAD8673347.1"/>
    </source>
</evidence>
<dbReference type="GO" id="GO:0006351">
    <property type="term" value="P:DNA-templated transcription"/>
    <property type="evidence" value="ECO:0007669"/>
    <property type="project" value="InterPro"/>
</dbReference>
<dbReference type="Pfam" id="PF07500">
    <property type="entry name" value="TFIIS_M"/>
    <property type="match status" value="1"/>
</dbReference>
<keyword evidence="3" id="KW-0862">Zinc</keyword>
<evidence type="ECO:0000259" key="6">
    <source>
        <dbReference type="PROSITE" id="PS51321"/>
    </source>
</evidence>
<evidence type="ECO:0000256" key="1">
    <source>
        <dbReference type="ARBA" id="ARBA00022723"/>
    </source>
</evidence>
<protein>
    <recommendedName>
        <fullName evidence="6">TFIIS central domain-containing protein</fullName>
    </recommendedName>
</protein>
<dbReference type="SMART" id="SM00510">
    <property type="entry name" value="TFS2M"/>
    <property type="match status" value="1"/>
</dbReference>
<dbReference type="InterPro" id="IPR003618">
    <property type="entry name" value="TFIIS_cen_dom"/>
</dbReference>
<feature type="region of interest" description="Disordered" evidence="5">
    <location>
        <begin position="1"/>
        <end position="35"/>
    </location>
</feature>
<dbReference type="Gene3D" id="1.10.472.30">
    <property type="entry name" value="Transcription elongation factor S-II, central domain"/>
    <property type="match status" value="1"/>
</dbReference>
<keyword evidence="2" id="KW-0863">Zinc-finger</keyword>
<feature type="compositionally biased region" description="Polar residues" evidence="5">
    <location>
        <begin position="19"/>
        <end position="32"/>
    </location>
</feature>
<dbReference type="GO" id="GO:0005634">
    <property type="term" value="C:nucleus"/>
    <property type="evidence" value="ECO:0007669"/>
    <property type="project" value="TreeGrafter"/>
</dbReference>
<proteinExistence type="predicted"/>
<evidence type="ECO:0000256" key="4">
    <source>
        <dbReference type="ARBA" id="ARBA00023242"/>
    </source>
</evidence>
<reference evidence="7" key="1">
    <citation type="submission" date="2021-01" db="EMBL/GenBank/DDBJ databases">
        <authorList>
            <person name="Corre E."/>
            <person name="Pelletier E."/>
            <person name="Niang G."/>
            <person name="Scheremetjew M."/>
            <person name="Finn R."/>
            <person name="Kale V."/>
            <person name="Holt S."/>
            <person name="Cochrane G."/>
            <person name="Meng A."/>
            <person name="Brown T."/>
            <person name="Cohen L."/>
        </authorList>
    </citation>
    <scope>NUCLEOTIDE SEQUENCE</scope>
    <source>
        <strain evidence="7">CCMP722</strain>
    </source>
</reference>
<dbReference type="SUPFAM" id="SSF46942">
    <property type="entry name" value="Elongation factor TFIIS domain 2"/>
    <property type="match status" value="1"/>
</dbReference>
<feature type="domain" description="TFIIS central" evidence="6">
    <location>
        <begin position="66"/>
        <end position="174"/>
    </location>
</feature>
<keyword evidence="1" id="KW-0479">Metal-binding</keyword>
<evidence type="ECO:0000256" key="2">
    <source>
        <dbReference type="ARBA" id="ARBA00022771"/>
    </source>
</evidence>
<dbReference type="GO" id="GO:0008270">
    <property type="term" value="F:zinc ion binding"/>
    <property type="evidence" value="ECO:0007669"/>
    <property type="project" value="UniProtKB-KW"/>
</dbReference>
<accession>A0A7S0RC41</accession>
<dbReference type="Gene3D" id="2.20.25.10">
    <property type="match status" value="1"/>
</dbReference>
<evidence type="ECO:0000256" key="5">
    <source>
        <dbReference type="SAM" id="MobiDB-lite"/>
    </source>
</evidence>
<dbReference type="PROSITE" id="PS51321">
    <property type="entry name" value="TFIIS_CENTRAL"/>
    <property type="match status" value="1"/>
</dbReference>
<keyword evidence="4" id="KW-0539">Nucleus</keyword>
<dbReference type="AlphaFoldDB" id="A0A7S0RC41"/>